<evidence type="ECO:0000256" key="8">
    <source>
        <dbReference type="ARBA" id="ARBA00023136"/>
    </source>
</evidence>
<evidence type="ECO:0000256" key="6">
    <source>
        <dbReference type="ARBA" id="ARBA00022840"/>
    </source>
</evidence>
<dbReference type="PROSITE" id="PS00211">
    <property type="entry name" value="ABC_TRANSPORTER_1"/>
    <property type="match status" value="1"/>
</dbReference>
<comment type="caution">
    <text evidence="12">The sequence shown here is derived from an EMBL/GenBank/DDBJ whole genome shotgun (WGS) entry which is preliminary data.</text>
</comment>
<evidence type="ECO:0000313" key="13">
    <source>
        <dbReference type="Proteomes" id="UP000029273"/>
    </source>
</evidence>
<accession>A0A1A6C7T1</accession>
<evidence type="ECO:0000256" key="3">
    <source>
        <dbReference type="ARBA" id="ARBA00022505"/>
    </source>
</evidence>
<keyword evidence="3 9" id="KW-0500">Molybdenum</keyword>
<dbReference type="Gene3D" id="3.40.50.300">
    <property type="entry name" value="P-loop containing nucleotide triphosphate hydrolases"/>
    <property type="match status" value="1"/>
</dbReference>
<gene>
    <name evidence="12" type="ORF">Thpro_020321</name>
</gene>
<evidence type="ECO:0000256" key="1">
    <source>
        <dbReference type="ARBA" id="ARBA00022448"/>
    </source>
</evidence>
<dbReference type="InterPro" id="IPR003593">
    <property type="entry name" value="AAA+_ATPase"/>
</dbReference>
<evidence type="ECO:0000256" key="7">
    <source>
        <dbReference type="ARBA" id="ARBA00022967"/>
    </source>
</evidence>
<evidence type="ECO:0000256" key="5">
    <source>
        <dbReference type="ARBA" id="ARBA00022741"/>
    </source>
</evidence>
<keyword evidence="8" id="KW-0472">Membrane</keyword>
<evidence type="ECO:0000256" key="2">
    <source>
        <dbReference type="ARBA" id="ARBA00022475"/>
    </source>
</evidence>
<dbReference type="AlphaFoldDB" id="A0A1A6C7T1"/>
<evidence type="ECO:0000256" key="4">
    <source>
        <dbReference type="ARBA" id="ARBA00022519"/>
    </source>
</evidence>
<evidence type="ECO:0000259" key="10">
    <source>
        <dbReference type="PROSITE" id="PS50893"/>
    </source>
</evidence>
<dbReference type="Proteomes" id="UP000029273">
    <property type="component" value="Unassembled WGS sequence"/>
</dbReference>
<dbReference type="PANTHER" id="PTHR43514">
    <property type="entry name" value="ABC TRANSPORTER I FAMILY MEMBER 10"/>
    <property type="match status" value="1"/>
</dbReference>
<dbReference type="GO" id="GO:0015098">
    <property type="term" value="F:molybdate ion transmembrane transporter activity"/>
    <property type="evidence" value="ECO:0007669"/>
    <property type="project" value="InterPro"/>
</dbReference>
<sequence length="357" mass="38855">MKGLSCALRLQRDGFGLDLELDAAPGVTALFGRSGCGKSTTLRCLAGLARAQGRVQLDGETWQDDARSVFLPTHRRPLGFVFQQPELFAHMTVRRNLEFGLRRTPAARRRVVWEQAIALLGIDALLKRGVAHLSGGERQRVAIARTLLTSPRLLLMDEPLSALDVTSKAAILPYLERLHRELDIPVIYVSHAPDEVVRLADRVALMRDGRIVERGPLTELLAAGRLPLGGQPGDAGVIIDGTLEAFDERTHLATIRFADGTFRIALDNTRPGAPIRLRIHASDVSIALHDHSGETSILNVFPARIAEIAGDGPTLSVRLDLGSTALLAGITRHSREHLGLHEGQRVHAQVKAVALLD</sequence>
<dbReference type="GO" id="GO:0005524">
    <property type="term" value="F:ATP binding"/>
    <property type="evidence" value="ECO:0007669"/>
    <property type="project" value="UniProtKB-KW"/>
</dbReference>
<dbReference type="Pfam" id="PF03459">
    <property type="entry name" value="TOBE"/>
    <property type="match status" value="1"/>
</dbReference>
<keyword evidence="7" id="KW-1278">Translocase</keyword>
<feature type="domain" description="Mop" evidence="11">
    <location>
        <begin position="294"/>
        <end position="357"/>
    </location>
</feature>
<proteinExistence type="predicted"/>
<dbReference type="SMART" id="SM00382">
    <property type="entry name" value="AAA"/>
    <property type="match status" value="1"/>
</dbReference>
<dbReference type="GO" id="GO:0140359">
    <property type="term" value="F:ABC-type transporter activity"/>
    <property type="evidence" value="ECO:0007669"/>
    <property type="project" value="InterPro"/>
</dbReference>
<dbReference type="Gene3D" id="2.40.50.100">
    <property type="match status" value="1"/>
</dbReference>
<feature type="domain" description="ABC transporter" evidence="10">
    <location>
        <begin position="1"/>
        <end position="233"/>
    </location>
</feature>
<keyword evidence="13" id="KW-1185">Reference proteome</keyword>
<dbReference type="GO" id="GO:0016887">
    <property type="term" value="F:ATP hydrolysis activity"/>
    <property type="evidence" value="ECO:0007669"/>
    <property type="project" value="InterPro"/>
</dbReference>
<dbReference type="InterPro" id="IPR050334">
    <property type="entry name" value="Molybdenum_import_ModC"/>
</dbReference>
<keyword evidence="2" id="KW-1003">Cell membrane</keyword>
<dbReference type="InterPro" id="IPR005116">
    <property type="entry name" value="Transp-assoc_OB_typ1"/>
</dbReference>
<dbReference type="RefSeq" id="WP_038093396.1">
    <property type="nucleotide sequence ID" value="NZ_JQSG02000001.1"/>
</dbReference>
<dbReference type="InterPro" id="IPR003439">
    <property type="entry name" value="ABC_transporter-like_ATP-bd"/>
</dbReference>
<dbReference type="GO" id="GO:0016020">
    <property type="term" value="C:membrane"/>
    <property type="evidence" value="ECO:0007669"/>
    <property type="project" value="InterPro"/>
</dbReference>
<dbReference type="NCBIfam" id="TIGR02142">
    <property type="entry name" value="modC_ABC"/>
    <property type="match status" value="1"/>
</dbReference>
<dbReference type="SUPFAM" id="SSF52540">
    <property type="entry name" value="P-loop containing nucleoside triphosphate hydrolases"/>
    <property type="match status" value="1"/>
</dbReference>
<dbReference type="InterPro" id="IPR027417">
    <property type="entry name" value="P-loop_NTPase"/>
</dbReference>
<dbReference type="EMBL" id="JQSG02000001">
    <property type="protein sequence ID" value="OBS10605.1"/>
    <property type="molecule type" value="Genomic_DNA"/>
</dbReference>
<dbReference type="PROSITE" id="PS51866">
    <property type="entry name" value="MOP"/>
    <property type="match status" value="1"/>
</dbReference>
<evidence type="ECO:0000259" key="11">
    <source>
        <dbReference type="PROSITE" id="PS51866"/>
    </source>
</evidence>
<evidence type="ECO:0000313" key="12">
    <source>
        <dbReference type="EMBL" id="OBS10605.1"/>
    </source>
</evidence>
<keyword evidence="1" id="KW-0813">Transport</keyword>
<dbReference type="SUPFAM" id="SSF50331">
    <property type="entry name" value="MOP-like"/>
    <property type="match status" value="1"/>
</dbReference>
<dbReference type="Pfam" id="PF00005">
    <property type="entry name" value="ABC_tran"/>
    <property type="match status" value="1"/>
</dbReference>
<keyword evidence="6 12" id="KW-0067">ATP-binding</keyword>
<dbReference type="InterPro" id="IPR011868">
    <property type="entry name" value="ModC_ABC_ATP-bd"/>
</dbReference>
<dbReference type="InterPro" id="IPR017871">
    <property type="entry name" value="ABC_transporter-like_CS"/>
</dbReference>
<dbReference type="OrthoDB" id="9802264at2"/>
<reference evidence="12 13" key="1">
    <citation type="journal article" date="2014" name="Genome Announc.">
        <title>Draft Genome Sequence of the Iron-Oxidizing, Acidophilic, and Halotolerant 'Thiobacillus prosperus' Type Strain DSM 5130.</title>
        <authorList>
            <person name="Ossandon F.J."/>
            <person name="Cardenas J.P."/>
            <person name="Corbett M."/>
            <person name="Quatrini R."/>
            <person name="Holmes D.S."/>
            <person name="Watkin E."/>
        </authorList>
    </citation>
    <scope>NUCLEOTIDE SEQUENCE [LARGE SCALE GENOMIC DNA]</scope>
    <source>
        <strain evidence="12 13">DSM 5130</strain>
    </source>
</reference>
<organism evidence="12 13">
    <name type="scientific">Acidihalobacter prosperus</name>
    <dbReference type="NCBI Taxonomy" id="160660"/>
    <lineage>
        <taxon>Bacteria</taxon>
        <taxon>Pseudomonadati</taxon>
        <taxon>Pseudomonadota</taxon>
        <taxon>Gammaproteobacteria</taxon>
        <taxon>Chromatiales</taxon>
        <taxon>Ectothiorhodospiraceae</taxon>
        <taxon>Acidihalobacter</taxon>
    </lineage>
</organism>
<keyword evidence="5" id="KW-0547">Nucleotide-binding</keyword>
<name>A0A1A6C7T1_9GAMM</name>
<dbReference type="PANTHER" id="PTHR43514:SF10">
    <property type="entry name" value="MOLYBDENUM IMPORT ATP-BINDING PROTEIN MODC 2"/>
    <property type="match status" value="1"/>
</dbReference>
<evidence type="ECO:0000256" key="9">
    <source>
        <dbReference type="PROSITE-ProRule" id="PRU01213"/>
    </source>
</evidence>
<dbReference type="InterPro" id="IPR004606">
    <property type="entry name" value="Mop_domain"/>
</dbReference>
<protein>
    <submittedName>
        <fullName evidence="12">Molybdenum ABC transporter ATP-binding protein</fullName>
    </submittedName>
</protein>
<keyword evidence="4" id="KW-0997">Cell inner membrane</keyword>
<dbReference type="InterPro" id="IPR008995">
    <property type="entry name" value="Mo/tungstate-bd_C_term_dom"/>
</dbReference>
<dbReference type="PROSITE" id="PS50893">
    <property type="entry name" value="ABC_TRANSPORTER_2"/>
    <property type="match status" value="1"/>
</dbReference>
<dbReference type="STRING" id="160660.BJI67_12655"/>